<reference evidence="1" key="1">
    <citation type="submission" date="2020-10" db="EMBL/GenBank/DDBJ databases">
        <authorList>
            <person name="Kikuchi T."/>
        </authorList>
    </citation>
    <scope>NUCLEOTIDE SEQUENCE</scope>
    <source>
        <strain evidence="1">NKZ352</strain>
    </source>
</reference>
<dbReference type="AlphaFoldDB" id="A0A8S1GTT5"/>
<proteinExistence type="predicted"/>
<evidence type="ECO:0000313" key="1">
    <source>
        <dbReference type="EMBL" id="CAD6186997.1"/>
    </source>
</evidence>
<dbReference type="EMBL" id="CAJGYM010000005">
    <property type="protein sequence ID" value="CAD6186997.1"/>
    <property type="molecule type" value="Genomic_DNA"/>
</dbReference>
<gene>
    <name evidence="1" type="ORF">CAUJ_LOCUS2916</name>
</gene>
<organism evidence="1 2">
    <name type="scientific">Caenorhabditis auriculariae</name>
    <dbReference type="NCBI Taxonomy" id="2777116"/>
    <lineage>
        <taxon>Eukaryota</taxon>
        <taxon>Metazoa</taxon>
        <taxon>Ecdysozoa</taxon>
        <taxon>Nematoda</taxon>
        <taxon>Chromadorea</taxon>
        <taxon>Rhabditida</taxon>
        <taxon>Rhabditina</taxon>
        <taxon>Rhabditomorpha</taxon>
        <taxon>Rhabditoidea</taxon>
        <taxon>Rhabditidae</taxon>
        <taxon>Peloderinae</taxon>
        <taxon>Caenorhabditis</taxon>
    </lineage>
</organism>
<comment type="caution">
    <text evidence="1">The sequence shown here is derived from an EMBL/GenBank/DDBJ whole genome shotgun (WGS) entry which is preliminary data.</text>
</comment>
<name>A0A8S1GTT5_9PELO</name>
<keyword evidence="2" id="KW-1185">Reference proteome</keyword>
<accession>A0A8S1GTT5</accession>
<protein>
    <submittedName>
        <fullName evidence="1">Uncharacterized protein</fullName>
    </submittedName>
</protein>
<sequence length="96" mass="10421">MKAVLPLRKLFDSFPAALEFPVCSGAETMASGQQTDARGPPISLREACNKVLTPRISSLFVSLRDMPVVVLGHRPSQLGLTHSKSHGEKIEAIPQR</sequence>
<dbReference type="Proteomes" id="UP000835052">
    <property type="component" value="Unassembled WGS sequence"/>
</dbReference>
<evidence type="ECO:0000313" key="2">
    <source>
        <dbReference type="Proteomes" id="UP000835052"/>
    </source>
</evidence>